<dbReference type="InterPro" id="IPR042100">
    <property type="entry name" value="Bug_dom1"/>
</dbReference>
<dbReference type="PIRSF" id="PIRSF017082">
    <property type="entry name" value="YflP"/>
    <property type="match status" value="1"/>
</dbReference>
<comment type="similarity">
    <text evidence="1">Belongs to the UPF0065 (bug) family.</text>
</comment>
<dbReference type="InterPro" id="IPR005064">
    <property type="entry name" value="BUG"/>
</dbReference>
<reference evidence="3 4" key="1">
    <citation type="submission" date="2016-10" db="EMBL/GenBank/DDBJ databases">
        <authorList>
            <person name="de Groot N.N."/>
        </authorList>
    </citation>
    <scope>NUCLEOTIDE SEQUENCE [LARGE SCALE GENOMIC DNA]</scope>
    <source>
        <strain evidence="3 4">CGMCC 1.9157</strain>
    </source>
</reference>
<feature type="signal peptide" evidence="2">
    <location>
        <begin position="1"/>
        <end position="24"/>
    </location>
</feature>
<organism evidence="3 4">
    <name type="scientific">Cohaesibacter marisflavi</name>
    <dbReference type="NCBI Taxonomy" id="655353"/>
    <lineage>
        <taxon>Bacteria</taxon>
        <taxon>Pseudomonadati</taxon>
        <taxon>Pseudomonadota</taxon>
        <taxon>Alphaproteobacteria</taxon>
        <taxon>Hyphomicrobiales</taxon>
        <taxon>Cohaesibacteraceae</taxon>
    </lineage>
</organism>
<protein>
    <submittedName>
        <fullName evidence="3">Tripartite-type tricarboxylate transporter, receptor component TctC</fullName>
    </submittedName>
</protein>
<dbReference type="PANTHER" id="PTHR42928:SF5">
    <property type="entry name" value="BLR1237 PROTEIN"/>
    <property type="match status" value="1"/>
</dbReference>
<dbReference type="Gene3D" id="3.40.190.10">
    <property type="entry name" value="Periplasmic binding protein-like II"/>
    <property type="match status" value="1"/>
</dbReference>
<dbReference type="AlphaFoldDB" id="A0A1I5JS03"/>
<evidence type="ECO:0000313" key="4">
    <source>
        <dbReference type="Proteomes" id="UP000199236"/>
    </source>
</evidence>
<dbReference type="STRING" id="655353.SAMN04488056_11263"/>
<proteinExistence type="inferred from homology"/>
<evidence type="ECO:0000313" key="3">
    <source>
        <dbReference type="EMBL" id="SFO75624.1"/>
    </source>
</evidence>
<dbReference type="Pfam" id="PF03401">
    <property type="entry name" value="TctC"/>
    <property type="match status" value="1"/>
</dbReference>
<evidence type="ECO:0000256" key="2">
    <source>
        <dbReference type="SAM" id="SignalP"/>
    </source>
</evidence>
<keyword evidence="3" id="KW-0675">Receptor</keyword>
<dbReference type="SUPFAM" id="SSF53850">
    <property type="entry name" value="Periplasmic binding protein-like II"/>
    <property type="match status" value="1"/>
</dbReference>
<dbReference type="CDD" id="cd07012">
    <property type="entry name" value="PBP2_Bug_TTT"/>
    <property type="match status" value="1"/>
</dbReference>
<dbReference type="PANTHER" id="PTHR42928">
    <property type="entry name" value="TRICARBOXYLATE-BINDING PROTEIN"/>
    <property type="match status" value="1"/>
</dbReference>
<keyword evidence="4" id="KW-1185">Reference proteome</keyword>
<dbReference type="Gene3D" id="3.40.190.150">
    <property type="entry name" value="Bordetella uptake gene, domain 1"/>
    <property type="match status" value="1"/>
</dbReference>
<dbReference type="OrthoDB" id="7250553at2"/>
<dbReference type="Proteomes" id="UP000199236">
    <property type="component" value="Unassembled WGS sequence"/>
</dbReference>
<dbReference type="RefSeq" id="WP_090074751.1">
    <property type="nucleotide sequence ID" value="NZ_FOVR01000012.1"/>
</dbReference>
<accession>A0A1I5JS03</accession>
<feature type="chain" id="PRO_5011613132" evidence="2">
    <location>
        <begin position="25"/>
        <end position="317"/>
    </location>
</feature>
<name>A0A1I5JS03_9HYPH</name>
<sequence length="317" mass="33115">MKITRRFGLALAAGMLLTPFVAQAADNYPDHAVKIIIPYGAGGTTDTSARQLASQTEKLLGQPIVVENMPGGSGANAMRAVAAADADGYTLIAATSSPSFVTPALRPVGYDPLKDFEPVLNYSGPYHGVLVKADSPYKTFEDMIEAAKSGTSLSFGTAGALGGAHLAFTSVAKQSGGALQHVPFNGASAATAAVLGGHVDISLVPAYRDLVQDGQLRLLGVLDGSRDPEFPDSPTLNDLGYKAEFPSIVGILAPAGTDPAIISKLETAFTKAASSDEFKKFMTKLGQPVRIMSGEALKKTISENFYAYQEIAKEISK</sequence>
<gene>
    <name evidence="3" type="ORF">SAMN04488056_11263</name>
</gene>
<keyword evidence="2" id="KW-0732">Signal</keyword>
<evidence type="ECO:0000256" key="1">
    <source>
        <dbReference type="ARBA" id="ARBA00006987"/>
    </source>
</evidence>
<dbReference type="EMBL" id="FOVR01000012">
    <property type="protein sequence ID" value="SFO75624.1"/>
    <property type="molecule type" value="Genomic_DNA"/>
</dbReference>